<feature type="transmembrane region" description="Helical" evidence="1">
    <location>
        <begin position="46"/>
        <end position="67"/>
    </location>
</feature>
<evidence type="ECO:0000313" key="2">
    <source>
        <dbReference type="EMBL" id="QIB65979.1"/>
    </source>
</evidence>
<dbReference type="AlphaFoldDB" id="A0A6C0U3H1"/>
<dbReference type="RefSeq" id="WP_163495416.1">
    <property type="nucleotide sequence ID" value="NZ_CP048711.1"/>
</dbReference>
<dbReference type="Proteomes" id="UP000477680">
    <property type="component" value="Chromosome"/>
</dbReference>
<name>A0A6C0U3H1_9GAMM</name>
<reference evidence="2 3" key="1">
    <citation type="submission" date="2020-02" db="EMBL/GenBank/DDBJ databases">
        <title>Genome sequencing for Kineobactrum sp. M2.</title>
        <authorList>
            <person name="Park S.-J."/>
        </authorList>
    </citation>
    <scope>NUCLEOTIDE SEQUENCE [LARGE SCALE GENOMIC DNA]</scope>
    <source>
        <strain evidence="2 3">M2</strain>
    </source>
</reference>
<keyword evidence="1" id="KW-0472">Membrane</keyword>
<evidence type="ECO:0000256" key="1">
    <source>
        <dbReference type="SAM" id="Phobius"/>
    </source>
</evidence>
<proteinExistence type="predicted"/>
<dbReference type="EMBL" id="CP048711">
    <property type="protein sequence ID" value="QIB65979.1"/>
    <property type="molecule type" value="Genomic_DNA"/>
</dbReference>
<protein>
    <submittedName>
        <fullName evidence="2">Uncharacterized protein</fullName>
    </submittedName>
</protein>
<evidence type="ECO:0000313" key="3">
    <source>
        <dbReference type="Proteomes" id="UP000477680"/>
    </source>
</evidence>
<sequence>MKLHEVRLEPYGVGQVVKTVWGEWTAFKVWDQSSINVYRGVAKGALLYPVPAAALWVAFSIALVWLGQLATRRYRQSPLLLTATIATVTVWILLDGLWLQQLLRQNVETRYLFAGKTLHEKKLADWDGEYYAFASAIKELLPAERTEIGILYTPADSSPMAHRARIHLLPEHHATSIHPLNNRYWKSAKKRFSYLIILTGPGADLTRTDAPLDSLGFNKSNDMHLLHIEEPAALYRIVKRGSEVQP</sequence>
<organism evidence="2 3">
    <name type="scientific">Kineobactrum salinum</name>
    <dbReference type="NCBI Taxonomy" id="2708301"/>
    <lineage>
        <taxon>Bacteria</taxon>
        <taxon>Pseudomonadati</taxon>
        <taxon>Pseudomonadota</taxon>
        <taxon>Gammaproteobacteria</taxon>
        <taxon>Cellvibrionales</taxon>
        <taxon>Halieaceae</taxon>
        <taxon>Kineobactrum</taxon>
    </lineage>
</organism>
<gene>
    <name evidence="2" type="ORF">G3T16_11665</name>
</gene>
<feature type="transmembrane region" description="Helical" evidence="1">
    <location>
        <begin position="79"/>
        <end position="99"/>
    </location>
</feature>
<keyword evidence="1" id="KW-1133">Transmembrane helix</keyword>
<keyword evidence="1" id="KW-0812">Transmembrane</keyword>
<accession>A0A6C0U3H1</accession>
<dbReference type="KEGG" id="kim:G3T16_11665"/>
<keyword evidence="3" id="KW-1185">Reference proteome</keyword>